<reference evidence="1 2" key="1">
    <citation type="submission" date="2020-03" db="EMBL/GenBank/DDBJ databases">
        <title>Dissostichus mawsoni Genome sequencing and assembly.</title>
        <authorList>
            <person name="Park H."/>
        </authorList>
    </citation>
    <scope>NUCLEOTIDE SEQUENCE [LARGE SCALE GENOMIC DNA]</scope>
    <source>
        <strain evidence="1">DM0001</strain>
        <tissue evidence="1">Muscle</tissue>
    </source>
</reference>
<accession>A0A7J5Z7C4</accession>
<sequence>MLLRHRRGQAAGNISQNPRQRAQLRYGGLQEGIFTLGSSSVCVCIWDTTSHSSPCSTDSSLPRSMYPSNPGVLDSVSGLEISDRKRIIPAHSCSRKSFMKAMFWMTLAMRVRVREVRSSGYSCIRPNREGDMMAGHRKRRKSEALIRRWLMSCWWPRASHCCRHEENTSFSSRGTH</sequence>
<protein>
    <submittedName>
        <fullName evidence="1">Uncharacterized protein</fullName>
    </submittedName>
</protein>
<dbReference type="Proteomes" id="UP000518266">
    <property type="component" value="Unassembled WGS sequence"/>
</dbReference>
<evidence type="ECO:0000313" key="2">
    <source>
        <dbReference type="Proteomes" id="UP000518266"/>
    </source>
</evidence>
<keyword evidence="2" id="KW-1185">Reference proteome</keyword>
<name>A0A7J5Z7C4_DISMA</name>
<proteinExistence type="predicted"/>
<dbReference type="EMBL" id="JAAKFY010000004">
    <property type="protein sequence ID" value="KAF3857665.1"/>
    <property type="molecule type" value="Genomic_DNA"/>
</dbReference>
<comment type="caution">
    <text evidence="1">The sequence shown here is derived from an EMBL/GenBank/DDBJ whole genome shotgun (WGS) entry which is preliminary data.</text>
</comment>
<dbReference type="AlphaFoldDB" id="A0A7J5Z7C4"/>
<evidence type="ECO:0000313" key="1">
    <source>
        <dbReference type="EMBL" id="KAF3857665.1"/>
    </source>
</evidence>
<gene>
    <name evidence="1" type="ORF">F7725_010866</name>
</gene>
<organism evidence="1 2">
    <name type="scientific">Dissostichus mawsoni</name>
    <name type="common">Antarctic cod</name>
    <dbReference type="NCBI Taxonomy" id="36200"/>
    <lineage>
        <taxon>Eukaryota</taxon>
        <taxon>Metazoa</taxon>
        <taxon>Chordata</taxon>
        <taxon>Craniata</taxon>
        <taxon>Vertebrata</taxon>
        <taxon>Euteleostomi</taxon>
        <taxon>Actinopterygii</taxon>
        <taxon>Neopterygii</taxon>
        <taxon>Teleostei</taxon>
        <taxon>Neoteleostei</taxon>
        <taxon>Acanthomorphata</taxon>
        <taxon>Eupercaria</taxon>
        <taxon>Perciformes</taxon>
        <taxon>Notothenioidei</taxon>
        <taxon>Nototheniidae</taxon>
        <taxon>Dissostichus</taxon>
    </lineage>
</organism>